<gene>
    <name evidence="1" type="ORF">JAAARDRAFT_49954</name>
</gene>
<sequence length="271" mass="29855">MSLSGGKTAAVRSLLVEFKVEGELSHWPNRKHGSVASNEELTRGGVSETISYCKGNVANGSGEDDTLDRGEPFVLDTTTGAGLGTGVFGKCGQSSSMCRKWSEVICDHKGDKDLKKRNLQCDRDGTSEQLVAAAHCADSEEFAPADLSAPLRWIGQLKEWGKKMCGVEQRRTYQLEKDNQSACKLMVNPYRQNSDARKEHGGPENHVLDHVTMEVNLNSNCQRWAMANFGKRGDIVGVKRGYPLEFKLKVHDRKGIDNVVLDIGGDDDEQR</sequence>
<organism evidence="1 2">
    <name type="scientific">Jaapia argillacea MUCL 33604</name>
    <dbReference type="NCBI Taxonomy" id="933084"/>
    <lineage>
        <taxon>Eukaryota</taxon>
        <taxon>Fungi</taxon>
        <taxon>Dikarya</taxon>
        <taxon>Basidiomycota</taxon>
        <taxon>Agaricomycotina</taxon>
        <taxon>Agaricomycetes</taxon>
        <taxon>Agaricomycetidae</taxon>
        <taxon>Jaapiales</taxon>
        <taxon>Jaapiaceae</taxon>
        <taxon>Jaapia</taxon>
    </lineage>
</organism>
<dbReference type="EMBL" id="KL197735">
    <property type="protein sequence ID" value="KDQ53256.1"/>
    <property type="molecule type" value="Genomic_DNA"/>
</dbReference>
<reference evidence="2" key="1">
    <citation type="journal article" date="2014" name="Proc. Natl. Acad. Sci. U.S.A.">
        <title>Extensive sampling of basidiomycete genomes demonstrates inadequacy of the white-rot/brown-rot paradigm for wood decay fungi.</title>
        <authorList>
            <person name="Riley R."/>
            <person name="Salamov A.A."/>
            <person name="Brown D.W."/>
            <person name="Nagy L.G."/>
            <person name="Floudas D."/>
            <person name="Held B.W."/>
            <person name="Levasseur A."/>
            <person name="Lombard V."/>
            <person name="Morin E."/>
            <person name="Otillar R."/>
            <person name="Lindquist E.A."/>
            <person name="Sun H."/>
            <person name="LaButti K.M."/>
            <person name="Schmutz J."/>
            <person name="Jabbour D."/>
            <person name="Luo H."/>
            <person name="Baker S.E."/>
            <person name="Pisabarro A.G."/>
            <person name="Walton J.D."/>
            <person name="Blanchette R.A."/>
            <person name="Henrissat B."/>
            <person name="Martin F."/>
            <person name="Cullen D."/>
            <person name="Hibbett D.S."/>
            <person name="Grigoriev I.V."/>
        </authorList>
    </citation>
    <scope>NUCLEOTIDE SEQUENCE [LARGE SCALE GENOMIC DNA]</scope>
    <source>
        <strain evidence="2">MUCL 33604</strain>
    </source>
</reference>
<evidence type="ECO:0000313" key="1">
    <source>
        <dbReference type="EMBL" id="KDQ53256.1"/>
    </source>
</evidence>
<name>A0A067PSF5_9AGAM</name>
<protein>
    <submittedName>
        <fullName evidence="1">Uncharacterized protein</fullName>
    </submittedName>
</protein>
<dbReference type="Proteomes" id="UP000027265">
    <property type="component" value="Unassembled WGS sequence"/>
</dbReference>
<dbReference type="HOGENOM" id="CLU_1026975_0_0_1"/>
<proteinExistence type="predicted"/>
<dbReference type="InParanoid" id="A0A067PSF5"/>
<dbReference type="AlphaFoldDB" id="A0A067PSF5"/>
<accession>A0A067PSF5</accession>
<keyword evidence="2" id="KW-1185">Reference proteome</keyword>
<evidence type="ECO:0000313" key="2">
    <source>
        <dbReference type="Proteomes" id="UP000027265"/>
    </source>
</evidence>